<dbReference type="Proteomes" id="UP001165780">
    <property type="component" value="Unplaced"/>
</dbReference>
<reference evidence="3" key="1">
    <citation type="submission" date="2025-08" db="UniProtKB">
        <authorList>
            <consortium name="RefSeq"/>
        </authorList>
    </citation>
    <scope>IDENTIFICATION</scope>
    <source>
        <tissue evidence="3">Whole blood</tissue>
    </source>
</reference>
<evidence type="ECO:0000256" key="1">
    <source>
        <dbReference type="SAM" id="MobiDB-lite"/>
    </source>
</evidence>
<evidence type="ECO:0000313" key="2">
    <source>
        <dbReference type="Proteomes" id="UP001165780"/>
    </source>
</evidence>
<feature type="region of interest" description="Disordered" evidence="1">
    <location>
        <begin position="33"/>
        <end position="216"/>
    </location>
</feature>
<sequence length="303" mass="32059">MDAGLGGIPDSRKSENALGRLDCGPYFRSSPKFLGDGKSGSRLPRGAFTAESGLRPPTFPAARCPAGDCAGPGPGPRRGPPSALHVGAARGCTAVEDRSLGVPGLPESVTRRGRGSPLPKAGAPQSDWEPSAVRLPPVPSQGRRRRSKDSLCPIIEREASGPSPDGLERFVTQADPPFPAPPSTLTPTRRPGRAPSGRRAWAQPLRSHRAGSREGRRAKLAFQEAGLPHRLLPRLRARPEGGEGGKGSCPVGTLPGAGASCFWQGLWMWGQTGLLILVHLMSHPENLYNVPVTFRGELVLKMV</sequence>
<accession>A0A9W2UMB7</accession>
<dbReference type="RefSeq" id="XP_053747341.1">
    <property type="nucleotide sequence ID" value="XM_053891366.1"/>
</dbReference>
<gene>
    <name evidence="3" type="primary">LOC109248112</name>
</gene>
<protein>
    <submittedName>
        <fullName evidence="3">Translation initiation factor IF-2-like</fullName>
    </submittedName>
</protein>
<keyword evidence="2" id="KW-1185">Reference proteome</keyword>
<organism evidence="2 3">
    <name type="scientific">Panthera pardus</name>
    <name type="common">Leopard</name>
    <name type="synonym">Felis pardus</name>
    <dbReference type="NCBI Taxonomy" id="9691"/>
    <lineage>
        <taxon>Eukaryota</taxon>
        <taxon>Metazoa</taxon>
        <taxon>Chordata</taxon>
        <taxon>Craniata</taxon>
        <taxon>Vertebrata</taxon>
        <taxon>Euteleostomi</taxon>
        <taxon>Mammalia</taxon>
        <taxon>Eutheria</taxon>
        <taxon>Laurasiatheria</taxon>
        <taxon>Carnivora</taxon>
        <taxon>Feliformia</taxon>
        <taxon>Felidae</taxon>
        <taxon>Pantherinae</taxon>
        <taxon>Panthera</taxon>
    </lineage>
</organism>
<feature type="compositionally biased region" description="Low complexity" evidence="1">
    <location>
        <begin position="185"/>
        <end position="200"/>
    </location>
</feature>
<feature type="compositionally biased region" description="Low complexity" evidence="1">
    <location>
        <begin position="60"/>
        <end position="71"/>
    </location>
</feature>
<proteinExistence type="predicted"/>
<evidence type="ECO:0000313" key="3">
    <source>
        <dbReference type="RefSeq" id="XP_053747341.1"/>
    </source>
</evidence>
<name>A0A9W2UMB7_PANPR</name>
<dbReference type="GeneID" id="109248112"/>
<dbReference type="AlphaFoldDB" id="A0A9W2UMB7"/>